<evidence type="ECO:0000259" key="1">
    <source>
        <dbReference type="Pfam" id="PF12674"/>
    </source>
</evidence>
<proteinExistence type="predicted"/>
<comment type="caution">
    <text evidence="2">The sequence shown here is derived from an EMBL/GenBank/DDBJ whole genome shotgun (WGS) entry which is preliminary data.</text>
</comment>
<dbReference type="EMBL" id="VSSQ01105727">
    <property type="protein sequence ID" value="MPN45668.1"/>
    <property type="molecule type" value="Genomic_DNA"/>
</dbReference>
<name>A0A645I340_9ZZZZ</name>
<feature type="domain" description="Putative zinc ribbon" evidence="1">
    <location>
        <begin position="6"/>
        <end position="86"/>
    </location>
</feature>
<protein>
    <recommendedName>
        <fullName evidence="1">Putative zinc ribbon domain-containing protein</fullName>
    </recommendedName>
</protein>
<gene>
    <name evidence="2" type="ORF">SDC9_193237</name>
</gene>
<sequence>MNMQNFCQSCAMPMTEESHFGTNADGTKNKDYCCYCYQSGNFTKEENMEEMIENCIPFTLEAGVYPDENAARAAMLEYFPNLKRWKKI</sequence>
<dbReference type="AlphaFoldDB" id="A0A645I340"/>
<reference evidence="2" key="1">
    <citation type="submission" date="2019-08" db="EMBL/GenBank/DDBJ databases">
        <authorList>
            <person name="Kucharzyk K."/>
            <person name="Murdoch R.W."/>
            <person name="Higgins S."/>
            <person name="Loffler F."/>
        </authorList>
    </citation>
    <scope>NUCLEOTIDE SEQUENCE</scope>
</reference>
<dbReference type="InterPro" id="IPR025868">
    <property type="entry name" value="Zn_ribbon_dom_put"/>
</dbReference>
<evidence type="ECO:0000313" key="2">
    <source>
        <dbReference type="EMBL" id="MPN45668.1"/>
    </source>
</evidence>
<dbReference type="Pfam" id="PF12674">
    <property type="entry name" value="Zn_ribbon_2"/>
    <property type="match status" value="1"/>
</dbReference>
<accession>A0A645I340</accession>
<organism evidence="2">
    <name type="scientific">bioreactor metagenome</name>
    <dbReference type="NCBI Taxonomy" id="1076179"/>
    <lineage>
        <taxon>unclassified sequences</taxon>
        <taxon>metagenomes</taxon>
        <taxon>ecological metagenomes</taxon>
    </lineage>
</organism>